<evidence type="ECO:0000259" key="7">
    <source>
        <dbReference type="Pfam" id="PF22770"/>
    </source>
</evidence>
<proteinExistence type="predicted"/>
<dbReference type="InterPro" id="IPR012590">
    <property type="entry name" value="POPLD_dom"/>
</dbReference>
<dbReference type="InParanoid" id="A0A1Y2EQM9"/>
<feature type="domain" description="POPLD" evidence="6">
    <location>
        <begin position="492"/>
        <end position="583"/>
    </location>
</feature>
<evidence type="ECO:0000313" key="8">
    <source>
        <dbReference type="EMBL" id="ORY73594.1"/>
    </source>
</evidence>
<evidence type="ECO:0000259" key="6">
    <source>
        <dbReference type="Pfam" id="PF08170"/>
    </source>
</evidence>
<dbReference type="InterPro" id="IPR009723">
    <property type="entry name" value="Pop1_N"/>
</dbReference>
<dbReference type="Pfam" id="PF22770">
    <property type="entry name" value="POP1_C"/>
    <property type="match status" value="1"/>
</dbReference>
<keyword evidence="9" id="KW-1185">Reference proteome</keyword>
<dbReference type="PANTHER" id="PTHR22731:SF3">
    <property type="entry name" value="RIBONUCLEASES P_MRP PROTEIN SUBUNIT POP1"/>
    <property type="match status" value="1"/>
</dbReference>
<protein>
    <submittedName>
        <fullName evidence="8">Ribonucleases P/MRP protein subunit POP1-domain-containing protein</fullName>
    </submittedName>
</protein>
<dbReference type="InterPro" id="IPR055079">
    <property type="entry name" value="POP1_C"/>
</dbReference>
<organism evidence="8 9">
    <name type="scientific">Leucosporidium creatinivorum</name>
    <dbReference type="NCBI Taxonomy" id="106004"/>
    <lineage>
        <taxon>Eukaryota</taxon>
        <taxon>Fungi</taxon>
        <taxon>Dikarya</taxon>
        <taxon>Basidiomycota</taxon>
        <taxon>Pucciniomycotina</taxon>
        <taxon>Microbotryomycetes</taxon>
        <taxon>Leucosporidiales</taxon>
        <taxon>Leucosporidium</taxon>
    </lineage>
</organism>
<keyword evidence="3" id="KW-0539">Nucleus</keyword>
<feature type="domain" description="Pop1 N-terminal" evidence="5">
    <location>
        <begin position="57"/>
        <end position="140"/>
    </location>
</feature>
<evidence type="ECO:0000256" key="1">
    <source>
        <dbReference type="ARBA" id="ARBA00004123"/>
    </source>
</evidence>
<dbReference type="GO" id="GO:0001682">
    <property type="term" value="P:tRNA 5'-leader removal"/>
    <property type="evidence" value="ECO:0007669"/>
    <property type="project" value="InterPro"/>
</dbReference>
<dbReference type="GO" id="GO:0000172">
    <property type="term" value="C:ribonuclease MRP complex"/>
    <property type="evidence" value="ECO:0007669"/>
    <property type="project" value="InterPro"/>
</dbReference>
<feature type="region of interest" description="Disordered" evidence="4">
    <location>
        <begin position="1"/>
        <end position="51"/>
    </location>
</feature>
<dbReference type="Pfam" id="PF06978">
    <property type="entry name" value="POP1_N"/>
    <property type="match status" value="2"/>
</dbReference>
<evidence type="ECO:0000256" key="2">
    <source>
        <dbReference type="ARBA" id="ARBA00022694"/>
    </source>
</evidence>
<name>A0A1Y2EQM9_9BASI</name>
<dbReference type="STRING" id="106004.A0A1Y2EQM9"/>
<sequence length="791" mass="88286">MAPKRPSDAVQQSGADKKRAKMRDSRTIPVAGQQGRSGGSAGRGNNGLPPTIDVDKFAQARTFEISAMQRSMKAAKEAGTQRAFQSLPRHLRRRAASHNIRRLPTRLRSRARFEVPKDAAKPKKKTRKMLGTKKKLKGSEKRDLLLRRQRHKIWLETHIWHAKRMHMTNIWGHRLAEKPTEKAFRSSYRASVHGALVHDASYFQYIELSGTFDLLSKVLVKICDPYAPSPSSKRYSFGTREYTTNLYNPTTSSSARPTLIGPATIIWDVPPPPSPSTTEEPIRRLLLRLHPTINKPALVSIITGAVIHDLVDSQLAPGPGVPRIACKTLENEFLTFEITGKRATEVVKAVLKPVLKTDQKTKEAWRKLSSAAGPGSVPSGMVYGFEIYDPRLSFPPKLDKSAPPIDPNDLLAPSTEIADVPSFWDPKVRQSLKKPRFTKKELDERRSKLLIPGTRLPALDHDDRIPILLTQRTLTPSIPSTSTAPPPPPMHGWTLTIPSGWGMAIFNSLVFSSSRIGGLRERFQQSYESGALSFPSDFPGTRAFEEWEARRESVEKGYYDRKPPAKRCNWAKVAEGTKYPWRAEMSEIVKDLWPPMEQPPKVNEWIVPPRVVDGLEALVVGRKDRKIGNEATEKLVQELFELWKGESADPPSSATAVREGLVRVRVTPCGKGTPKTLGLLYRLDGERLETVKGKVGKEMRGKGKAIATGEGEGAEDLCEPPKKEDVIGRITTGAYSLARGEGYAVGFLSLYTYLQFAERDLRESAPAPVQKLVLFRNRDGEVYRAATLEMM</sequence>
<feature type="domain" description="POP1 C-terminal" evidence="7">
    <location>
        <begin position="723"/>
        <end position="790"/>
    </location>
</feature>
<feature type="compositionally biased region" description="Gly residues" evidence="4">
    <location>
        <begin position="35"/>
        <end position="45"/>
    </location>
</feature>
<dbReference type="EMBL" id="MCGR01000045">
    <property type="protein sequence ID" value="ORY73594.1"/>
    <property type="molecule type" value="Genomic_DNA"/>
</dbReference>
<evidence type="ECO:0000313" key="9">
    <source>
        <dbReference type="Proteomes" id="UP000193467"/>
    </source>
</evidence>
<keyword evidence="2" id="KW-0819">tRNA processing</keyword>
<accession>A0A1Y2EQM9</accession>
<dbReference type="Pfam" id="PF08170">
    <property type="entry name" value="POPLD"/>
    <property type="match status" value="1"/>
</dbReference>
<dbReference type="Proteomes" id="UP000193467">
    <property type="component" value="Unassembled WGS sequence"/>
</dbReference>
<dbReference type="FunCoup" id="A0A1Y2EQM9">
    <property type="interactions" value="402"/>
</dbReference>
<reference evidence="8 9" key="1">
    <citation type="submission" date="2016-07" db="EMBL/GenBank/DDBJ databases">
        <title>Pervasive Adenine N6-methylation of Active Genes in Fungi.</title>
        <authorList>
            <consortium name="DOE Joint Genome Institute"/>
            <person name="Mondo S.J."/>
            <person name="Dannebaum R.O."/>
            <person name="Kuo R.C."/>
            <person name="Labutti K."/>
            <person name="Haridas S."/>
            <person name="Kuo A."/>
            <person name="Salamov A."/>
            <person name="Ahrendt S.R."/>
            <person name="Lipzen A."/>
            <person name="Sullivan W."/>
            <person name="Andreopoulos W.B."/>
            <person name="Clum A."/>
            <person name="Lindquist E."/>
            <person name="Daum C."/>
            <person name="Ramamoorthy G.K."/>
            <person name="Gryganskyi A."/>
            <person name="Culley D."/>
            <person name="Magnuson J.K."/>
            <person name="James T.Y."/>
            <person name="O'Malley M.A."/>
            <person name="Stajich J.E."/>
            <person name="Spatafora J.W."/>
            <person name="Visel A."/>
            <person name="Grigoriev I.V."/>
        </authorList>
    </citation>
    <scope>NUCLEOTIDE SEQUENCE [LARGE SCALE GENOMIC DNA]</scope>
    <source>
        <strain evidence="8 9">62-1032</strain>
    </source>
</reference>
<evidence type="ECO:0000256" key="4">
    <source>
        <dbReference type="SAM" id="MobiDB-lite"/>
    </source>
</evidence>
<feature type="domain" description="Pop1 N-terminal" evidence="5">
    <location>
        <begin position="145"/>
        <end position="210"/>
    </location>
</feature>
<evidence type="ECO:0000256" key="3">
    <source>
        <dbReference type="ARBA" id="ARBA00023242"/>
    </source>
</evidence>
<dbReference type="PANTHER" id="PTHR22731">
    <property type="entry name" value="RIBONUCLEASES P/MRP PROTEIN SUBUNIT POP1"/>
    <property type="match status" value="1"/>
</dbReference>
<gene>
    <name evidence="8" type="ORF">BCR35DRAFT_293616</name>
</gene>
<dbReference type="AlphaFoldDB" id="A0A1Y2EQM9"/>
<dbReference type="OrthoDB" id="442863at2759"/>
<evidence type="ECO:0000259" key="5">
    <source>
        <dbReference type="Pfam" id="PF06978"/>
    </source>
</evidence>
<comment type="subcellular location">
    <subcellularLocation>
        <location evidence="1">Nucleus</location>
    </subcellularLocation>
</comment>
<dbReference type="GO" id="GO:0005655">
    <property type="term" value="C:nucleolar ribonuclease P complex"/>
    <property type="evidence" value="ECO:0007669"/>
    <property type="project" value="InterPro"/>
</dbReference>
<dbReference type="InterPro" id="IPR039182">
    <property type="entry name" value="Pop1"/>
</dbReference>
<comment type="caution">
    <text evidence="8">The sequence shown here is derived from an EMBL/GenBank/DDBJ whole genome shotgun (WGS) entry which is preliminary data.</text>
</comment>